<keyword evidence="6" id="KW-1133">Transmembrane helix</keyword>
<dbReference type="AlphaFoldDB" id="A0A232ELW0"/>
<dbReference type="Gene3D" id="1.10.8.60">
    <property type="match status" value="1"/>
</dbReference>
<dbReference type="SUPFAM" id="SSF52540">
    <property type="entry name" value="P-loop containing nucleoside triphosphate hydrolases"/>
    <property type="match status" value="1"/>
</dbReference>
<comment type="caution">
    <text evidence="8">The sequence shown here is derived from an EMBL/GenBank/DDBJ whole genome shotgun (WGS) entry which is preliminary data.</text>
</comment>
<dbReference type="InterPro" id="IPR032423">
    <property type="entry name" value="AAA_assoc_2"/>
</dbReference>
<evidence type="ECO:0000313" key="8">
    <source>
        <dbReference type="EMBL" id="OXU19344.1"/>
    </source>
</evidence>
<gene>
    <name evidence="8" type="ORF">TSAR_013044</name>
</gene>
<dbReference type="InterPro" id="IPR008921">
    <property type="entry name" value="DNA_pol3_clamp-load_cplx_C"/>
</dbReference>
<keyword evidence="6" id="KW-0472">Membrane</keyword>
<dbReference type="EMBL" id="NNAY01003486">
    <property type="protein sequence ID" value="OXU19344.1"/>
    <property type="molecule type" value="Genomic_DNA"/>
</dbReference>
<dbReference type="SMART" id="SM00382">
    <property type="entry name" value="AAA"/>
    <property type="match status" value="1"/>
</dbReference>
<evidence type="ECO:0000256" key="3">
    <source>
        <dbReference type="ARBA" id="ARBA00022741"/>
    </source>
</evidence>
<name>A0A232ELW0_9HYME</name>
<proteinExistence type="inferred from homology"/>
<feature type="compositionally biased region" description="Basic and acidic residues" evidence="5">
    <location>
        <begin position="91"/>
        <end position="107"/>
    </location>
</feature>
<dbReference type="GO" id="GO:0017116">
    <property type="term" value="F:single-stranded DNA helicase activity"/>
    <property type="evidence" value="ECO:0007669"/>
    <property type="project" value="TreeGrafter"/>
</dbReference>
<dbReference type="GO" id="GO:0008047">
    <property type="term" value="F:enzyme activator activity"/>
    <property type="evidence" value="ECO:0007669"/>
    <property type="project" value="TreeGrafter"/>
</dbReference>
<dbReference type="GO" id="GO:0003677">
    <property type="term" value="F:DNA binding"/>
    <property type="evidence" value="ECO:0007669"/>
    <property type="project" value="InterPro"/>
</dbReference>
<dbReference type="Proteomes" id="UP000215335">
    <property type="component" value="Unassembled WGS sequence"/>
</dbReference>
<dbReference type="SUPFAM" id="SSF48019">
    <property type="entry name" value="post-AAA+ oligomerization domain-like"/>
    <property type="match status" value="1"/>
</dbReference>
<dbReference type="Pfam" id="PF16193">
    <property type="entry name" value="AAA_assoc_2"/>
    <property type="match status" value="1"/>
</dbReference>
<feature type="transmembrane region" description="Helical" evidence="6">
    <location>
        <begin position="585"/>
        <end position="607"/>
    </location>
</feature>
<reference evidence="8 9" key="1">
    <citation type="journal article" date="2017" name="Curr. Biol.">
        <title>The Evolution of Venom by Co-option of Single-Copy Genes.</title>
        <authorList>
            <person name="Martinson E.O."/>
            <person name="Mrinalini"/>
            <person name="Kelkar Y.D."/>
            <person name="Chang C.H."/>
            <person name="Werren J.H."/>
        </authorList>
    </citation>
    <scope>NUCLEOTIDE SEQUENCE [LARGE SCALE GENOMIC DNA]</scope>
    <source>
        <strain evidence="8 9">Alberta</strain>
        <tissue evidence="8">Whole body</tissue>
    </source>
</reference>
<dbReference type="InterPro" id="IPR009688">
    <property type="entry name" value="FAM210A/B-like_dom"/>
</dbReference>
<keyword evidence="3" id="KW-0547">Nucleotide-binding</keyword>
<dbReference type="CDD" id="cd18139">
    <property type="entry name" value="HLD_clamp_RarA"/>
    <property type="match status" value="1"/>
</dbReference>
<dbReference type="GO" id="GO:0016887">
    <property type="term" value="F:ATP hydrolysis activity"/>
    <property type="evidence" value="ECO:0007669"/>
    <property type="project" value="InterPro"/>
</dbReference>
<dbReference type="GO" id="GO:0005524">
    <property type="term" value="F:ATP binding"/>
    <property type="evidence" value="ECO:0007669"/>
    <property type="project" value="UniProtKB-KW"/>
</dbReference>
<organism evidence="8 9">
    <name type="scientific">Trichomalopsis sarcophagae</name>
    <dbReference type="NCBI Taxonomy" id="543379"/>
    <lineage>
        <taxon>Eukaryota</taxon>
        <taxon>Metazoa</taxon>
        <taxon>Ecdysozoa</taxon>
        <taxon>Arthropoda</taxon>
        <taxon>Hexapoda</taxon>
        <taxon>Insecta</taxon>
        <taxon>Pterygota</taxon>
        <taxon>Neoptera</taxon>
        <taxon>Endopterygota</taxon>
        <taxon>Hymenoptera</taxon>
        <taxon>Apocrita</taxon>
        <taxon>Proctotrupomorpha</taxon>
        <taxon>Chalcidoidea</taxon>
        <taxon>Pteromalidae</taxon>
        <taxon>Pteromalinae</taxon>
        <taxon>Trichomalopsis</taxon>
    </lineage>
</organism>
<dbReference type="InterPro" id="IPR027417">
    <property type="entry name" value="P-loop_NTPase"/>
</dbReference>
<dbReference type="Pfam" id="PF00004">
    <property type="entry name" value="AAA"/>
    <property type="match status" value="1"/>
</dbReference>
<dbReference type="PANTHER" id="PTHR13779">
    <property type="entry name" value="WERNER HELICASE-INTERACTING PROTEIN 1 FAMILY MEMBER"/>
    <property type="match status" value="1"/>
</dbReference>
<evidence type="ECO:0000256" key="4">
    <source>
        <dbReference type="ARBA" id="ARBA00022840"/>
    </source>
</evidence>
<dbReference type="FunFam" id="3.40.50.300:FF:000137">
    <property type="entry name" value="Replication-associated recombination protein A"/>
    <property type="match status" value="1"/>
</dbReference>
<dbReference type="Gene3D" id="1.20.272.10">
    <property type="match status" value="1"/>
</dbReference>
<dbReference type="STRING" id="543379.A0A232ELW0"/>
<dbReference type="GO" id="GO:0006261">
    <property type="term" value="P:DNA-templated DNA replication"/>
    <property type="evidence" value="ECO:0007669"/>
    <property type="project" value="TreeGrafter"/>
</dbReference>
<dbReference type="InterPro" id="IPR051314">
    <property type="entry name" value="AAA_ATPase_RarA/MGS1/WRNIP1"/>
</dbReference>
<dbReference type="FunFam" id="1.20.272.10:FF:000001">
    <property type="entry name" value="Putative AAA family ATPase"/>
    <property type="match status" value="1"/>
</dbReference>
<dbReference type="Pfam" id="PF12002">
    <property type="entry name" value="MgsA_C"/>
    <property type="match status" value="1"/>
</dbReference>
<protein>
    <recommendedName>
        <fullName evidence="7">AAA+ ATPase domain-containing protein</fullName>
    </recommendedName>
</protein>
<dbReference type="CDD" id="cd00009">
    <property type="entry name" value="AAA"/>
    <property type="match status" value="1"/>
</dbReference>
<feature type="region of interest" description="Disordered" evidence="5">
    <location>
        <begin position="61"/>
        <end position="112"/>
    </location>
</feature>
<dbReference type="InterPro" id="IPR021886">
    <property type="entry name" value="MgsA_C"/>
</dbReference>
<dbReference type="InterPro" id="IPR003593">
    <property type="entry name" value="AAA+_ATPase"/>
</dbReference>
<evidence type="ECO:0000256" key="5">
    <source>
        <dbReference type="SAM" id="MobiDB-lite"/>
    </source>
</evidence>
<feature type="compositionally biased region" description="Low complexity" evidence="5">
    <location>
        <begin position="68"/>
        <end position="80"/>
    </location>
</feature>
<evidence type="ECO:0000313" key="9">
    <source>
        <dbReference type="Proteomes" id="UP000215335"/>
    </source>
</evidence>
<feature type="domain" description="AAA+ ATPase" evidence="7">
    <location>
        <begin position="144"/>
        <end position="266"/>
    </location>
</feature>
<keyword evidence="4" id="KW-0067">ATP-binding</keyword>
<accession>A0A232ELW0</accession>
<sequence>MSSQEESAKIECPICAKEFAASVIEAHASKCLFLNESSSKSQETSKRASFFRGDNVAKKAKGVNFKGSTSPRTSPSTSRSKFLAPTIQENDSDKESSARSKDTKPKDSIPLAEKMRPNSIMSYVGQKHVLGPETMLYQLLSKTEIPNIILWGPPGCGKTSLANVIAKACQHCPGGKYRYVKLSAAMSGISDVRDAITIASNELKFGRRTVMFMDEIHRFNKTQQDTFLPHIESGTIILIGATTENPSFSLNAALLSRCRVIVLEKLTIENLSEILIRAIKAAGGAVHDFEKPPNASINNKFFIDKETVKWLAETSDGDARIALGGLELAIHSKVPSREGSSGSGLNFISLDDVKDSLKKTHMLYDKKGDQHYDMISALHKSVRASDDNAALYWITRMMAGGEDPVYIGRRLVRMATEDIGLKDPKALGVAVHTMQSCKMLGMPECDVLLAQCAIYLARAPKSRLMEDSLRAAQRVVANYKDAQLPVPLHLRNIPTSILGKKDRSALPYMPEEIKNLDFLNGQQHDRTHESGLLACKINALKFSTSTKSEPATKTEVSNKDCNEAPAAAEEKKTVFQKMKQLAKDYWHILIPVHIVTSIGWASVFYIATKNGVDIIGILESLHLSESYLEMLRGSNAGHWAVTYALYKVFTPVRYTVTVGGTTMCIRYLNKWGYLKYKNPKVSIQQFKIEIFFS</sequence>
<evidence type="ECO:0000259" key="7">
    <source>
        <dbReference type="SMART" id="SM00382"/>
    </source>
</evidence>
<dbReference type="Gene3D" id="3.40.50.300">
    <property type="entry name" value="P-loop containing nucleotide triphosphate hydrolases"/>
    <property type="match status" value="1"/>
</dbReference>
<comment type="similarity">
    <text evidence="1">Belongs to the AAA ATPase family. RarA/MGS1/WRNIP1 subfamily.</text>
</comment>
<evidence type="ECO:0000256" key="2">
    <source>
        <dbReference type="ARBA" id="ARBA00022705"/>
    </source>
</evidence>
<keyword evidence="2" id="KW-0235">DNA replication</keyword>
<keyword evidence="6" id="KW-0812">Transmembrane</keyword>
<keyword evidence="9" id="KW-1185">Reference proteome</keyword>
<evidence type="ECO:0000256" key="1">
    <source>
        <dbReference type="ARBA" id="ARBA00008959"/>
    </source>
</evidence>
<dbReference type="Pfam" id="PF06916">
    <property type="entry name" value="FAM210A-B_dom"/>
    <property type="match status" value="1"/>
</dbReference>
<dbReference type="PANTHER" id="PTHR13779:SF7">
    <property type="entry name" value="ATPASE WRNIP1"/>
    <property type="match status" value="1"/>
</dbReference>
<dbReference type="InterPro" id="IPR003959">
    <property type="entry name" value="ATPase_AAA_core"/>
</dbReference>
<evidence type="ECO:0000256" key="6">
    <source>
        <dbReference type="SAM" id="Phobius"/>
    </source>
</evidence>
<dbReference type="GO" id="GO:0000731">
    <property type="term" value="P:DNA synthesis involved in DNA repair"/>
    <property type="evidence" value="ECO:0007669"/>
    <property type="project" value="TreeGrafter"/>
</dbReference>
<dbReference type="GO" id="GO:0005634">
    <property type="term" value="C:nucleus"/>
    <property type="evidence" value="ECO:0007669"/>
    <property type="project" value="TreeGrafter"/>
</dbReference>
<dbReference type="OrthoDB" id="10265467at2759"/>